<organism evidence="1 2">
    <name type="scientific">SAR86 cluster bacterium</name>
    <dbReference type="NCBI Taxonomy" id="2030880"/>
    <lineage>
        <taxon>Bacteria</taxon>
        <taxon>Pseudomonadati</taxon>
        <taxon>Pseudomonadota</taxon>
        <taxon>Gammaproteobacteria</taxon>
        <taxon>SAR86 cluster</taxon>
    </lineage>
</organism>
<proteinExistence type="predicted"/>
<feature type="non-terminal residue" evidence="1">
    <location>
        <position position="187"/>
    </location>
</feature>
<reference evidence="2" key="1">
    <citation type="submission" date="2017-08" db="EMBL/GenBank/DDBJ databases">
        <title>A dynamic microbial community with high functional redundancy inhabits the cold, oxic subseafloor aquifer.</title>
        <authorList>
            <person name="Tully B.J."/>
            <person name="Wheat C.G."/>
            <person name="Glazer B.T."/>
            <person name="Huber J.A."/>
        </authorList>
    </citation>
    <scope>NUCLEOTIDE SEQUENCE [LARGE SCALE GENOMIC DNA]</scope>
</reference>
<comment type="caution">
    <text evidence="1">The sequence shown here is derived from an EMBL/GenBank/DDBJ whole genome shotgun (WGS) entry which is preliminary data.</text>
</comment>
<protein>
    <submittedName>
        <fullName evidence="1">Uncharacterized protein</fullName>
    </submittedName>
</protein>
<dbReference type="Proteomes" id="UP000218172">
    <property type="component" value="Unassembled WGS sequence"/>
</dbReference>
<accession>A0A2A4MLX1</accession>
<dbReference type="AlphaFoldDB" id="A0A2A4MLX1"/>
<evidence type="ECO:0000313" key="1">
    <source>
        <dbReference type="EMBL" id="PCH61031.1"/>
    </source>
</evidence>
<name>A0A2A4MLX1_9GAMM</name>
<sequence>MSRSIIHKLTFSSVLFLLPAIVFAQQIGLTQQYWSAEVIRSHGQPVIPLFDGWFQNEDGSNTLCFGYFNLNTEQALDIPLGEANYLSDTRYPTQLPSHFDPLPPRYRHIFCAFSVTVPEDFGTEQKIVWHLASAGQQLSVPGHLKPAFVLDEPRSDGRGDLAPLIKLNPDGEGVRGRKGIHKQEVMT</sequence>
<dbReference type="EMBL" id="NVQR01000075">
    <property type="protein sequence ID" value="PCH61031.1"/>
    <property type="molecule type" value="Genomic_DNA"/>
</dbReference>
<evidence type="ECO:0000313" key="2">
    <source>
        <dbReference type="Proteomes" id="UP000218172"/>
    </source>
</evidence>
<gene>
    <name evidence="1" type="ORF">COC19_05185</name>
</gene>